<dbReference type="Proteomes" id="UP000785653">
    <property type="component" value="Unassembled WGS sequence"/>
</dbReference>
<sequence>MLHNIMIDTSVGPLVGVTIGNGVVYVNGSPHALTIYGYDKQTILCVIPPSGTVVRVPDEYQPLPETIPGIPETLNITHPEQCVGLPNPIPGVFIIVSRVAAEALKIYHRPDIRVPGEPIRNRNGIQIGAVGISQYA</sequence>
<dbReference type="EMBL" id="JABZXS010000056">
    <property type="protein sequence ID" value="MBF1673539.1"/>
    <property type="molecule type" value="Genomic_DNA"/>
</dbReference>
<evidence type="ECO:0000313" key="2">
    <source>
        <dbReference type="Proteomes" id="UP000785653"/>
    </source>
</evidence>
<organism evidence="1 2">
    <name type="scientific">Rothia mucilaginosa</name>
    <dbReference type="NCBI Taxonomy" id="43675"/>
    <lineage>
        <taxon>Bacteria</taxon>
        <taxon>Bacillati</taxon>
        <taxon>Actinomycetota</taxon>
        <taxon>Actinomycetes</taxon>
        <taxon>Micrococcales</taxon>
        <taxon>Micrococcaceae</taxon>
        <taxon>Rothia</taxon>
    </lineage>
</organism>
<proteinExistence type="predicted"/>
<gene>
    <name evidence="1" type="ORF">HXO65_04950</name>
</gene>
<reference evidence="1" key="1">
    <citation type="submission" date="2020-04" db="EMBL/GenBank/DDBJ databases">
        <title>Deep metagenomics examines the oral microbiome during advanced dental caries in children, revealing novel taxa and co-occurrences with host molecules.</title>
        <authorList>
            <person name="Baker J.L."/>
            <person name="Morton J.T."/>
            <person name="Dinis M."/>
            <person name="Alvarez R."/>
            <person name="Tran N.C."/>
            <person name="Knight R."/>
            <person name="Edlund A."/>
        </authorList>
    </citation>
    <scope>NUCLEOTIDE SEQUENCE</scope>
    <source>
        <strain evidence="1">JCVI_47_bin.3</strain>
    </source>
</reference>
<protein>
    <submittedName>
        <fullName evidence="1">Uncharacterized protein</fullName>
    </submittedName>
</protein>
<comment type="caution">
    <text evidence="1">The sequence shown here is derived from an EMBL/GenBank/DDBJ whole genome shotgun (WGS) entry which is preliminary data.</text>
</comment>
<name>A0A930Q839_9MICC</name>
<evidence type="ECO:0000313" key="1">
    <source>
        <dbReference type="EMBL" id="MBF1673539.1"/>
    </source>
</evidence>
<dbReference type="AlphaFoldDB" id="A0A930Q839"/>
<accession>A0A930Q839</accession>